<dbReference type="NCBIfam" id="NF004051">
    <property type="entry name" value="PRK05571.1"/>
    <property type="match status" value="1"/>
</dbReference>
<dbReference type="Proteomes" id="UP000231581">
    <property type="component" value="Unassembled WGS sequence"/>
</dbReference>
<gene>
    <name evidence="3" type="ORF">COX00_03695</name>
</gene>
<dbReference type="PIRSF" id="PIRSF005384">
    <property type="entry name" value="RpiB_LacA_B"/>
    <property type="match status" value="1"/>
</dbReference>
<organism evidence="3 4">
    <name type="scientific">Candidatus Uhrbacteria bacterium CG22_combo_CG10-13_8_21_14_all_47_17</name>
    <dbReference type="NCBI Taxonomy" id="1975041"/>
    <lineage>
        <taxon>Bacteria</taxon>
        <taxon>Candidatus Uhriibacteriota</taxon>
    </lineage>
</organism>
<dbReference type="EMBL" id="PCSZ01000068">
    <property type="protein sequence ID" value="PIP60354.1"/>
    <property type="molecule type" value="Genomic_DNA"/>
</dbReference>
<evidence type="ECO:0000256" key="2">
    <source>
        <dbReference type="PIRSR" id="PIRSR005384-1"/>
    </source>
</evidence>
<dbReference type="InterPro" id="IPR036569">
    <property type="entry name" value="RpiB_LacA_LacB_sf"/>
</dbReference>
<keyword evidence="3" id="KW-0413">Isomerase</keyword>
<dbReference type="GO" id="GO:0019316">
    <property type="term" value="P:D-allose catabolic process"/>
    <property type="evidence" value="ECO:0007669"/>
    <property type="project" value="TreeGrafter"/>
</dbReference>
<dbReference type="GO" id="GO:0009052">
    <property type="term" value="P:pentose-phosphate shunt, non-oxidative branch"/>
    <property type="evidence" value="ECO:0007669"/>
    <property type="project" value="TreeGrafter"/>
</dbReference>
<feature type="active site" description="Proton donor" evidence="2">
    <location>
        <position position="102"/>
    </location>
</feature>
<comment type="caution">
    <text evidence="3">The sequence shown here is derived from an EMBL/GenBank/DDBJ whole genome shotgun (WGS) entry which is preliminary data.</text>
</comment>
<dbReference type="AlphaFoldDB" id="A0A2H0BRV7"/>
<sequence>MTHKIHFFLGADHAGFALKQQILDTLTQEGYRVKDFSPIYKEGDDYPSAAKRVAKAMQKDPQALGVLVCGTGHGMEMAANRFKHIRAFVARTEEDAKLAREHNHANVLVFGGWVTKPPAAKKILHTWIKAKPSSAARHKRRIHALDT</sequence>
<feature type="active site" description="Proton acceptor" evidence="2">
    <location>
        <position position="69"/>
    </location>
</feature>
<dbReference type="InterPro" id="IPR003500">
    <property type="entry name" value="RpiB_LacA_LacB"/>
</dbReference>
<proteinExistence type="inferred from homology"/>
<dbReference type="SUPFAM" id="SSF89623">
    <property type="entry name" value="Ribose/Galactose isomerase RpiB/AlsB"/>
    <property type="match status" value="1"/>
</dbReference>
<evidence type="ECO:0000313" key="3">
    <source>
        <dbReference type="EMBL" id="PIP60354.1"/>
    </source>
</evidence>
<name>A0A2H0BRV7_9BACT</name>
<evidence type="ECO:0000256" key="1">
    <source>
        <dbReference type="ARBA" id="ARBA00008754"/>
    </source>
</evidence>
<comment type="similarity">
    <text evidence="1">Belongs to the LacAB/RpiB family.</text>
</comment>
<accession>A0A2H0BRV7</accession>
<protein>
    <submittedName>
        <fullName evidence="3">Ribose-5-phosphate isomerase</fullName>
    </submittedName>
</protein>
<dbReference type="Pfam" id="PF02502">
    <property type="entry name" value="LacAB_rpiB"/>
    <property type="match status" value="1"/>
</dbReference>
<dbReference type="GO" id="GO:0004751">
    <property type="term" value="F:ribose-5-phosphate isomerase activity"/>
    <property type="evidence" value="ECO:0007669"/>
    <property type="project" value="TreeGrafter"/>
</dbReference>
<dbReference type="NCBIfam" id="TIGR00689">
    <property type="entry name" value="rpiB_lacA_lacB"/>
    <property type="match status" value="1"/>
</dbReference>
<dbReference type="PANTHER" id="PTHR30345:SF0">
    <property type="entry name" value="DNA DAMAGE-REPAIR_TOLERATION PROTEIN DRT102"/>
    <property type="match status" value="1"/>
</dbReference>
<dbReference type="PANTHER" id="PTHR30345">
    <property type="entry name" value="RIBOSE-5-PHOSPHATE ISOMERASE B"/>
    <property type="match status" value="1"/>
</dbReference>
<reference evidence="3 4" key="1">
    <citation type="submission" date="2017-09" db="EMBL/GenBank/DDBJ databases">
        <title>Depth-based differentiation of microbial function through sediment-hosted aquifers and enrichment of novel symbionts in the deep terrestrial subsurface.</title>
        <authorList>
            <person name="Probst A.J."/>
            <person name="Ladd B."/>
            <person name="Jarett J.K."/>
            <person name="Geller-Mcgrath D.E."/>
            <person name="Sieber C.M."/>
            <person name="Emerson J.B."/>
            <person name="Anantharaman K."/>
            <person name="Thomas B.C."/>
            <person name="Malmstrom R."/>
            <person name="Stieglmeier M."/>
            <person name="Klingl A."/>
            <person name="Woyke T."/>
            <person name="Ryan C.M."/>
            <person name="Banfield J.F."/>
        </authorList>
    </citation>
    <scope>NUCLEOTIDE SEQUENCE [LARGE SCALE GENOMIC DNA]</scope>
    <source>
        <strain evidence="3">CG22_combo_CG10-13_8_21_14_all_47_17</strain>
    </source>
</reference>
<evidence type="ECO:0000313" key="4">
    <source>
        <dbReference type="Proteomes" id="UP000231581"/>
    </source>
</evidence>
<dbReference type="Gene3D" id="3.40.1400.10">
    <property type="entry name" value="Sugar-phosphate isomerase, RpiB/LacA/LacB"/>
    <property type="match status" value="1"/>
</dbReference>